<dbReference type="SUPFAM" id="SSF51905">
    <property type="entry name" value="FAD/NAD(P)-binding domain"/>
    <property type="match status" value="2"/>
</dbReference>
<dbReference type="Proteomes" id="UP000199341">
    <property type="component" value="Unassembled WGS sequence"/>
</dbReference>
<dbReference type="PANTHER" id="PTHR40254:SF1">
    <property type="entry name" value="BLR0577 PROTEIN"/>
    <property type="match status" value="1"/>
</dbReference>
<reference evidence="2 3" key="1">
    <citation type="submission" date="2016-10" db="EMBL/GenBank/DDBJ databases">
        <authorList>
            <person name="de Groot N.N."/>
        </authorList>
    </citation>
    <scope>NUCLEOTIDE SEQUENCE [LARGE SCALE GENOMIC DNA]</scope>
    <source>
        <strain evidence="2 3">CGMCC 4.2022</strain>
    </source>
</reference>
<dbReference type="RefSeq" id="WP_093782156.1">
    <property type="nucleotide sequence ID" value="NZ_FNIE01000001.1"/>
</dbReference>
<dbReference type="AlphaFoldDB" id="A0A1G9UX85"/>
<dbReference type="InterPro" id="IPR052189">
    <property type="entry name" value="L-asp_N-monooxygenase_NS-form"/>
</dbReference>
<dbReference type="InterPro" id="IPR038732">
    <property type="entry name" value="HpyO/CreE_NAD-binding"/>
</dbReference>
<dbReference type="OrthoDB" id="101972at2"/>
<organism evidence="2 3">
    <name type="scientific">Actinacidiphila guanduensis</name>
    <dbReference type="NCBI Taxonomy" id="310781"/>
    <lineage>
        <taxon>Bacteria</taxon>
        <taxon>Bacillati</taxon>
        <taxon>Actinomycetota</taxon>
        <taxon>Actinomycetes</taxon>
        <taxon>Kitasatosporales</taxon>
        <taxon>Streptomycetaceae</taxon>
        <taxon>Actinacidiphila</taxon>
    </lineage>
</organism>
<keyword evidence="3" id="KW-1185">Reference proteome</keyword>
<dbReference type="PANTHER" id="PTHR40254">
    <property type="entry name" value="BLR0577 PROTEIN"/>
    <property type="match status" value="1"/>
</dbReference>
<protein>
    <submittedName>
        <fullName evidence="2">Uncharacterized NAD(P)/FAD-binding protein YdhS</fullName>
    </submittedName>
</protein>
<dbReference type="STRING" id="310781.SAMN05216259_10134"/>
<gene>
    <name evidence="2" type="ORF">SAMN05216259_10134</name>
</gene>
<evidence type="ECO:0000313" key="3">
    <source>
        <dbReference type="Proteomes" id="UP000199341"/>
    </source>
</evidence>
<evidence type="ECO:0000313" key="2">
    <source>
        <dbReference type="EMBL" id="SDM64528.1"/>
    </source>
</evidence>
<name>A0A1G9UX85_9ACTN</name>
<dbReference type="InterPro" id="IPR036188">
    <property type="entry name" value="FAD/NAD-bd_sf"/>
</dbReference>
<accession>A0A1G9UX85</accession>
<dbReference type="Pfam" id="PF13454">
    <property type="entry name" value="NAD_binding_9"/>
    <property type="match status" value="1"/>
</dbReference>
<sequence>MLGSTRIGIVGAGASAVCLLDALSRRDAVPAAVTVFDPAPHPWRGRAYQPDSEVLRVNAPPEDMSVRAGDPRHFLRWLEERRVTLGMSGDYADARSGIVFPPRAVYGDYLEQSARSALGALADRGSDLSFVRSAVTGLRRDGQLLVAGTADGGSHAFDHVVLCMGNSGPADPHRLGGAPGFVPDPYPVARRLAEIGPRAGVVVVGSGLSAVDVVLSLAAAGHEGGVVLASRTGILPGVRQRQVEHVARYFTAEHFRAMAARGQTLALADASALMRKELTAAGADPDAVVREISTGPGEDPQARLRRGLAAVDDPDLGLRILQRAVPDTGPDVWQLLPERDRAALVRHHYRTIMSLCCPMPPATAEALLRQAGEGRLEFARLVGRISPVPGGGFRLWTEDGVRHADVVVNAVSPPAHRIPPAAQPLVASLVGQGLAERHPRGGLRVTRATSGLTVKGRADTRLYALGDLASGSLFFTFGVPSLVDRAVDIADAIHREAARRAVSMQTA</sequence>
<feature type="domain" description="FAD-dependent urate hydroxylase HpyO/Asp monooxygenase CreE-like FAD/NAD(P)-binding" evidence="1">
    <location>
        <begin position="9"/>
        <end position="166"/>
    </location>
</feature>
<dbReference type="EMBL" id="FNIE01000001">
    <property type="protein sequence ID" value="SDM64528.1"/>
    <property type="molecule type" value="Genomic_DNA"/>
</dbReference>
<evidence type="ECO:0000259" key="1">
    <source>
        <dbReference type="Pfam" id="PF13454"/>
    </source>
</evidence>
<proteinExistence type="predicted"/>
<dbReference type="Gene3D" id="3.50.50.60">
    <property type="entry name" value="FAD/NAD(P)-binding domain"/>
    <property type="match status" value="1"/>
</dbReference>